<evidence type="ECO:0000313" key="2">
    <source>
        <dbReference type="Proteomes" id="UP000789572"/>
    </source>
</evidence>
<dbReference type="AlphaFoldDB" id="A0A9N8ZST3"/>
<gene>
    <name evidence="1" type="ORF">POCULU_LOCUS2825</name>
</gene>
<name>A0A9N8ZST3_9GLOM</name>
<reference evidence="1" key="1">
    <citation type="submission" date="2021-06" db="EMBL/GenBank/DDBJ databases">
        <authorList>
            <person name="Kallberg Y."/>
            <person name="Tangrot J."/>
            <person name="Rosling A."/>
        </authorList>
    </citation>
    <scope>NUCLEOTIDE SEQUENCE</scope>
    <source>
        <strain evidence="1">IA702</strain>
    </source>
</reference>
<comment type="caution">
    <text evidence="1">The sequence shown here is derived from an EMBL/GenBank/DDBJ whole genome shotgun (WGS) entry which is preliminary data.</text>
</comment>
<sequence length="154" mass="16735">MYLGDIPNFLQRRVIDYMLQGEIKDGMSLIFFRELIINYELDVVVKEPGLQRTKLKILCVRDVAGFALAVSDTNEINMGMEREMDVAGLAFVVSDTNEINLNINDIRGGHGGVGGSVGGGGFRGRRGEGGSVGMCGFRVLDSFILSGSRGVAEW</sequence>
<evidence type="ECO:0000313" key="1">
    <source>
        <dbReference type="EMBL" id="CAG8506104.1"/>
    </source>
</evidence>
<protein>
    <submittedName>
        <fullName evidence="1">8377_t:CDS:1</fullName>
    </submittedName>
</protein>
<proteinExistence type="predicted"/>
<accession>A0A9N8ZST3</accession>
<dbReference type="Proteomes" id="UP000789572">
    <property type="component" value="Unassembled WGS sequence"/>
</dbReference>
<dbReference type="EMBL" id="CAJVPJ010000282">
    <property type="protein sequence ID" value="CAG8506104.1"/>
    <property type="molecule type" value="Genomic_DNA"/>
</dbReference>
<keyword evidence="2" id="KW-1185">Reference proteome</keyword>
<organism evidence="1 2">
    <name type="scientific">Paraglomus occultum</name>
    <dbReference type="NCBI Taxonomy" id="144539"/>
    <lineage>
        <taxon>Eukaryota</taxon>
        <taxon>Fungi</taxon>
        <taxon>Fungi incertae sedis</taxon>
        <taxon>Mucoromycota</taxon>
        <taxon>Glomeromycotina</taxon>
        <taxon>Glomeromycetes</taxon>
        <taxon>Paraglomerales</taxon>
        <taxon>Paraglomeraceae</taxon>
        <taxon>Paraglomus</taxon>
    </lineage>
</organism>